<evidence type="ECO:0000313" key="1">
    <source>
        <dbReference type="EMBL" id="RDH42746.1"/>
    </source>
</evidence>
<name>A0A4P9VJG4_9GAMM</name>
<reference evidence="1 2" key="1">
    <citation type="submission" date="2017-04" db="EMBL/GenBank/DDBJ databases">
        <title>Draft genome sequence of Zooshikella ganghwensis VG4 isolated from Red Sea sediments.</title>
        <authorList>
            <person name="Rehman Z."/>
            <person name="Alam I."/>
            <person name="Kamau A."/>
            <person name="Bajic V."/>
            <person name="Leiknes T."/>
        </authorList>
    </citation>
    <scope>NUCLEOTIDE SEQUENCE [LARGE SCALE GENOMIC DNA]</scope>
    <source>
        <strain evidence="1 2">VG4</strain>
    </source>
</reference>
<keyword evidence="2" id="KW-1185">Reference proteome</keyword>
<sequence>MKPRELILISDCDEERRQQTLKLIREGYKPLNSEEGYIRFGSLNIQRTGAMKQLESSDRLAYAHLLPLTGLRAEHIEMTEDNT</sequence>
<organism evidence="1 2">
    <name type="scientific">Zooshikella ganghwensis</name>
    <dbReference type="NCBI Taxonomy" id="202772"/>
    <lineage>
        <taxon>Bacteria</taxon>
        <taxon>Pseudomonadati</taxon>
        <taxon>Pseudomonadota</taxon>
        <taxon>Gammaproteobacteria</taxon>
        <taxon>Oceanospirillales</taxon>
        <taxon>Zooshikellaceae</taxon>
        <taxon>Zooshikella</taxon>
    </lineage>
</organism>
<dbReference type="Proteomes" id="UP000257039">
    <property type="component" value="Unassembled WGS sequence"/>
</dbReference>
<comment type="caution">
    <text evidence="1">The sequence shown here is derived from an EMBL/GenBank/DDBJ whole genome shotgun (WGS) entry which is preliminary data.</text>
</comment>
<proteinExistence type="predicted"/>
<dbReference type="RefSeq" id="WP_094786203.1">
    <property type="nucleotide sequence ID" value="NZ_NDXW01000001.1"/>
</dbReference>
<protein>
    <submittedName>
        <fullName evidence="1">Uncharacterized protein</fullName>
    </submittedName>
</protein>
<evidence type="ECO:0000313" key="2">
    <source>
        <dbReference type="Proteomes" id="UP000257039"/>
    </source>
</evidence>
<accession>A0A4P9VJG4</accession>
<dbReference type="AlphaFoldDB" id="A0A4P9VJG4"/>
<dbReference type="EMBL" id="NDXW01000001">
    <property type="protein sequence ID" value="RDH42746.1"/>
    <property type="molecule type" value="Genomic_DNA"/>
</dbReference>
<gene>
    <name evidence="1" type="ORF">B9G39_04375</name>
</gene>